<evidence type="ECO:0000313" key="2">
    <source>
        <dbReference type="EMBL" id="HIW98694.1"/>
    </source>
</evidence>
<feature type="transmembrane region" description="Helical" evidence="1">
    <location>
        <begin position="166"/>
        <end position="185"/>
    </location>
</feature>
<reference evidence="2" key="2">
    <citation type="submission" date="2021-04" db="EMBL/GenBank/DDBJ databases">
        <authorList>
            <person name="Gilroy R."/>
        </authorList>
    </citation>
    <scope>NUCLEOTIDE SEQUENCE</scope>
    <source>
        <strain evidence="2">ChiHejej3B27-3195</strain>
    </source>
</reference>
<dbReference type="EMBL" id="DXGD01000036">
    <property type="protein sequence ID" value="HIW98694.1"/>
    <property type="molecule type" value="Genomic_DNA"/>
</dbReference>
<feature type="transmembrane region" description="Helical" evidence="1">
    <location>
        <begin position="290"/>
        <end position="313"/>
    </location>
</feature>
<feature type="transmembrane region" description="Helical" evidence="1">
    <location>
        <begin position="607"/>
        <end position="627"/>
    </location>
</feature>
<dbReference type="AlphaFoldDB" id="A0A9D1UR17"/>
<evidence type="ECO:0008006" key="4">
    <source>
        <dbReference type="Google" id="ProtNLM"/>
    </source>
</evidence>
<sequence>MHWLLRLALLLNVVLTVSVGGMFAIASEELFPSGPDAELTISSAENADTAALARLAAEYDVSLAQATYASNDDGSHRIVTILTQGDGTTGEPRADRAYPDYGFDADTQVQVAEDYDFSPLGRWIAYGEHQNIGQFVAELPDSGFTLFSSDPVNARRLMGNYFADPVWTLQGAGVAITFVAALISAQASTRIRAVGAMHGRPTSHMVAREVGRCMGYTVVLGSMGWLAWATIGLAGWHGGQTFGFAGSVFTTILVCAVLSSVMVSTFAIVVTAVAVPRLLDQLSGKRPLRLTYCAAAVTLLVTLSGAFVSLGYAQSAATQVSDLRAHAARLLSSPEGFTIRLWGSDEKAVHDVLPEWRRFIDDSDRQGRLRVTNYEPVCDVLETAQPCVFVNEAAARDMGIDDAQNGRIRLILPHAEETNREETKSEKTHEVQLRESLYEHLQFEHELDAQDGMTTPAYGLEDIEVTTDHDGYSADIDRSLDSLPIQGRANDPIIVTVPVDAISANTHYSWTSSGSELFVFPSAGALTASLGEHEADALVGWVERPRDYAETQAIVAMRELTQFAIVSVATIGGVFILGIVLAIVYSEQRRRPLFVQHLHGARIPDRYGPYFGAISGIGLLGLVLNPGVDAAGWSMRLGALALLMVAGAITVYVRDRTLRTDSIKHP</sequence>
<accession>A0A9D1UR17</accession>
<organism evidence="2 3">
    <name type="scientific">Candidatus Nesterenkonia stercoripullorum</name>
    <dbReference type="NCBI Taxonomy" id="2838701"/>
    <lineage>
        <taxon>Bacteria</taxon>
        <taxon>Bacillati</taxon>
        <taxon>Actinomycetota</taxon>
        <taxon>Actinomycetes</taxon>
        <taxon>Micrococcales</taxon>
        <taxon>Micrococcaceae</taxon>
        <taxon>Nesterenkonia</taxon>
    </lineage>
</organism>
<feature type="transmembrane region" description="Helical" evidence="1">
    <location>
        <begin position="248"/>
        <end position="278"/>
    </location>
</feature>
<dbReference type="Proteomes" id="UP000824151">
    <property type="component" value="Unassembled WGS sequence"/>
</dbReference>
<comment type="caution">
    <text evidence="2">The sequence shown here is derived from an EMBL/GenBank/DDBJ whole genome shotgun (WGS) entry which is preliminary data.</text>
</comment>
<name>A0A9D1UR17_9MICC</name>
<evidence type="ECO:0000313" key="3">
    <source>
        <dbReference type="Proteomes" id="UP000824151"/>
    </source>
</evidence>
<feature type="transmembrane region" description="Helical" evidence="1">
    <location>
        <begin position="563"/>
        <end position="586"/>
    </location>
</feature>
<gene>
    <name evidence="2" type="ORF">H9871_00975</name>
</gene>
<proteinExistence type="predicted"/>
<protein>
    <recommendedName>
        <fullName evidence="4">DUF1430 domain-containing protein</fullName>
    </recommendedName>
</protein>
<feature type="transmembrane region" description="Helical" evidence="1">
    <location>
        <begin position="213"/>
        <end position="236"/>
    </location>
</feature>
<keyword evidence="1" id="KW-0472">Membrane</keyword>
<keyword evidence="1" id="KW-1133">Transmembrane helix</keyword>
<reference evidence="2" key="1">
    <citation type="journal article" date="2021" name="PeerJ">
        <title>Extensive microbial diversity within the chicken gut microbiome revealed by metagenomics and culture.</title>
        <authorList>
            <person name="Gilroy R."/>
            <person name="Ravi A."/>
            <person name="Getino M."/>
            <person name="Pursley I."/>
            <person name="Horton D.L."/>
            <person name="Alikhan N.F."/>
            <person name="Baker D."/>
            <person name="Gharbi K."/>
            <person name="Hall N."/>
            <person name="Watson M."/>
            <person name="Adriaenssens E.M."/>
            <person name="Foster-Nyarko E."/>
            <person name="Jarju S."/>
            <person name="Secka A."/>
            <person name="Antonio M."/>
            <person name="Oren A."/>
            <person name="Chaudhuri R.R."/>
            <person name="La Ragione R."/>
            <person name="Hildebrand F."/>
            <person name="Pallen M.J."/>
        </authorList>
    </citation>
    <scope>NUCLEOTIDE SEQUENCE</scope>
    <source>
        <strain evidence="2">ChiHejej3B27-3195</strain>
    </source>
</reference>
<keyword evidence="1" id="KW-0812">Transmembrane</keyword>
<evidence type="ECO:0000256" key="1">
    <source>
        <dbReference type="SAM" id="Phobius"/>
    </source>
</evidence>
<feature type="transmembrane region" description="Helical" evidence="1">
    <location>
        <begin position="7"/>
        <end position="26"/>
    </location>
</feature>
<feature type="transmembrane region" description="Helical" evidence="1">
    <location>
        <begin position="633"/>
        <end position="653"/>
    </location>
</feature>